<dbReference type="OMA" id="SDVECHV"/>
<dbReference type="OrthoDB" id="1708624at2759"/>
<protein>
    <submittedName>
        <fullName evidence="3">Uncharacterized protein</fullName>
    </submittedName>
</protein>
<dbReference type="Proteomes" id="UP000188268">
    <property type="component" value="Unassembled WGS sequence"/>
</dbReference>
<evidence type="ECO:0000313" key="3">
    <source>
        <dbReference type="EMBL" id="OMO50747.1"/>
    </source>
</evidence>
<organism evidence="3 4">
    <name type="scientific">Corchorus capsularis</name>
    <name type="common">Jute</name>
    <dbReference type="NCBI Taxonomy" id="210143"/>
    <lineage>
        <taxon>Eukaryota</taxon>
        <taxon>Viridiplantae</taxon>
        <taxon>Streptophyta</taxon>
        <taxon>Embryophyta</taxon>
        <taxon>Tracheophyta</taxon>
        <taxon>Spermatophyta</taxon>
        <taxon>Magnoliopsida</taxon>
        <taxon>eudicotyledons</taxon>
        <taxon>Gunneridae</taxon>
        <taxon>Pentapetalae</taxon>
        <taxon>rosids</taxon>
        <taxon>malvids</taxon>
        <taxon>Malvales</taxon>
        <taxon>Malvaceae</taxon>
        <taxon>Grewioideae</taxon>
        <taxon>Apeibeae</taxon>
        <taxon>Corchorus</taxon>
    </lineage>
</organism>
<accession>A0A1R3FY26</accession>
<proteinExistence type="predicted"/>
<sequence length="99" mass="11046">MKQHLSLMSILIHKLRAAEVALTNEQQVQAVSSSLLDSWEHIKAKMTHDESVKTFEVILRHLKMENECLKAVKPATDGVANVAESNSRKASGPKRKRNG</sequence>
<feature type="signal peptide" evidence="2">
    <location>
        <begin position="1"/>
        <end position="17"/>
    </location>
</feature>
<reference evidence="3 4" key="1">
    <citation type="submission" date="2013-09" db="EMBL/GenBank/DDBJ databases">
        <title>Corchorus capsularis genome sequencing.</title>
        <authorList>
            <person name="Alam M."/>
            <person name="Haque M.S."/>
            <person name="Islam M.S."/>
            <person name="Emdad E.M."/>
            <person name="Islam M.M."/>
            <person name="Ahmed B."/>
            <person name="Halim A."/>
            <person name="Hossen Q.M.M."/>
            <person name="Hossain M.Z."/>
            <person name="Ahmed R."/>
            <person name="Khan M.M."/>
            <person name="Islam R."/>
            <person name="Rashid M.M."/>
            <person name="Khan S.A."/>
            <person name="Rahman M.S."/>
            <person name="Alam M."/>
        </authorList>
    </citation>
    <scope>NUCLEOTIDE SEQUENCE [LARGE SCALE GENOMIC DNA]</scope>
    <source>
        <strain evidence="4">cv. CVL-1</strain>
        <tissue evidence="3">Whole seedling</tissue>
    </source>
</reference>
<evidence type="ECO:0000256" key="2">
    <source>
        <dbReference type="SAM" id="SignalP"/>
    </source>
</evidence>
<name>A0A1R3FY26_COCAP</name>
<evidence type="ECO:0000256" key="1">
    <source>
        <dbReference type="SAM" id="MobiDB-lite"/>
    </source>
</evidence>
<feature type="chain" id="PRO_5011983308" evidence="2">
    <location>
        <begin position="18"/>
        <end position="99"/>
    </location>
</feature>
<dbReference type="EMBL" id="AWWV01016042">
    <property type="protein sequence ID" value="OMO50747.1"/>
    <property type="molecule type" value="Genomic_DNA"/>
</dbReference>
<keyword evidence="4" id="KW-1185">Reference proteome</keyword>
<feature type="region of interest" description="Disordered" evidence="1">
    <location>
        <begin position="76"/>
        <end position="99"/>
    </location>
</feature>
<dbReference type="AlphaFoldDB" id="A0A1R3FY26"/>
<comment type="caution">
    <text evidence="3">The sequence shown here is derived from an EMBL/GenBank/DDBJ whole genome shotgun (WGS) entry which is preliminary data.</text>
</comment>
<gene>
    <name evidence="3" type="ORF">CCACVL1_30284</name>
</gene>
<evidence type="ECO:0000313" key="4">
    <source>
        <dbReference type="Proteomes" id="UP000188268"/>
    </source>
</evidence>
<keyword evidence="2" id="KW-0732">Signal</keyword>
<dbReference type="Gramene" id="OMO50747">
    <property type="protein sequence ID" value="OMO50747"/>
    <property type="gene ID" value="CCACVL1_30284"/>
</dbReference>